<evidence type="ECO:0000259" key="6">
    <source>
        <dbReference type="PROSITE" id="PS51406"/>
    </source>
</evidence>
<keyword evidence="8" id="KW-1185">Reference proteome</keyword>
<keyword evidence="5" id="KW-0732">Signal</keyword>
<organism evidence="7 8">
    <name type="scientific">Monosiga brevicollis</name>
    <name type="common">Choanoflagellate</name>
    <dbReference type="NCBI Taxonomy" id="81824"/>
    <lineage>
        <taxon>Eukaryota</taxon>
        <taxon>Choanoflagellata</taxon>
        <taxon>Craspedida</taxon>
        <taxon>Salpingoecidae</taxon>
        <taxon>Monosiga</taxon>
    </lineage>
</organism>
<dbReference type="SUPFAM" id="SSF56496">
    <property type="entry name" value="Fibrinogen C-terminal domain-like"/>
    <property type="match status" value="4"/>
</dbReference>
<sequence length="1380" mass="148895">MKTGVGHRPGAAGTAGPWLLVCFSLLLLPCLLVHGNEPTMEVQDGLVTISNSPLLVVNGEESREVLQLGREVDALAAQLHANFSNLSASAAQLLAEQTQAQQNFKAVNASLHQLTADLTELQLNTSTNLGHLRDAVPVMVATQVHSLNESVAAALVALAGNVSARLTQLRNDIPDMVAAQVDPVNNALTTSLAQMTQDLGALKAGLAGNSSLIQDLQGDTADLWAALAANISTIETMISGLQASMQSLTPDTGLLPSLPVRSCLHARQIGHRSSGVYWVQLARRLEPTQLYCDMTTDGGGWTYVARGPATSNGATGSISQDPTLAGVWQLSTDEINAIVGNNAYELYIGQGLNGDINTTNEYNGNPNAGSVVDDIQSFRVRLQFTPLTFERAMDLYYAWDGSEWVQNNDTNPHRYSDRGPTWQAYDQGNLCCERSESGAWINCAPAPIRKEGQFSNVNLNQHLRCKYDDYRNDGLIMFFRERPHTQLQLQPSCKAYRDMGFSISGTYRIQPIPEEDPFDVYCDMETDGGGWTYVARGTSISNNVLGDVSLDPTVDATWHLSAKTIMAIVGNKLPFNSYMTMGQNAVCTGGNCAAEEAYYRVRLEQQSFTLEQPMFSYSGWTGSMWSSQGSSGSQADRGPSFEPDSANYCCNRDSDSGAWTGCARASANQEVQAELPEILVEDDTMTIVNADLLVSNDTESRSVLEMGRAIDTLALVARANSSDLLQALAELEEGSSETNARLDALNSSVTLSHSLVLDTVQNVSGDVANLEAAVPVMISTLLEPVNQSLGDAIQDLAVVATANASQLRTDVPNLITAQLEPMQTTLTSSVNQLAHDLAGSQAHLAGNASAIQDLQADAEDLRQTITANVTTVQTQIEGIQQVLTTSLSSDAGLIAALPVKSCLQARQAGHTASGLYWVQLAYRLSPVQLYCDMTTDGGGWTYIARGPSNSNAAMGTISNDPTLSGVWHLSAFEINQMSSGGAYELYITHGLNGDIDQQNDGGSAVDDPESFRVQLQHLRCKYDDYRTDGLIMFMRERPALDVSVRRSCKEYRDAGFQTSGTYMIQPIAKSNPFNVYCDMETDGGGWTYVARGNSIDNNAVGTPSLDPTEATTWHFSTATVSAILGNTLPFQSYVTMGQNSDCGSSCAGEQSYFRVRLERASFILSAPMFSYHAWTGTGWSNVGSSGSGDDRGPAWESGTANICCQRDTSSHAWVNCAGCHGGLLRLIKPIKDIPECANVVEKNGVCIDFSEETRKEEALGSTGPEKVCPVMFRVVGKPSSVKLQEKGDAIFLKRRGGNLIDGIGIQDIVTDDVQGKGTERDMDLDRKRRRCRQKELVARCCANLNKHGHALTRSGKSSTFGSGFIRRRAAKNGGEKHGLV</sequence>
<dbReference type="GeneID" id="5892156"/>
<dbReference type="eggNOG" id="ENOG502SWK9">
    <property type="taxonomic scope" value="Eukaryota"/>
</dbReference>
<evidence type="ECO:0000256" key="4">
    <source>
        <dbReference type="ARBA" id="ARBA00023157"/>
    </source>
</evidence>
<dbReference type="Proteomes" id="UP000001357">
    <property type="component" value="Unassembled WGS sequence"/>
</dbReference>
<evidence type="ECO:0000256" key="3">
    <source>
        <dbReference type="ARBA" id="ARBA00022837"/>
    </source>
</evidence>
<name>A9V2D6_MONBE</name>
<dbReference type="PANTHER" id="PTHR16146">
    <property type="entry name" value="INTELECTIN"/>
    <property type="match status" value="1"/>
</dbReference>
<dbReference type="EMBL" id="CH991555">
    <property type="protein sequence ID" value="EDQ88239.1"/>
    <property type="molecule type" value="Genomic_DNA"/>
</dbReference>
<keyword evidence="1" id="KW-0479">Metal-binding</keyword>
<dbReference type="PROSITE" id="PS51406">
    <property type="entry name" value="FIBRINOGEN_C_2"/>
    <property type="match status" value="4"/>
</dbReference>
<evidence type="ECO:0000313" key="8">
    <source>
        <dbReference type="Proteomes" id="UP000001357"/>
    </source>
</evidence>
<feature type="domain" description="Fibrinogen C-terminal" evidence="6">
    <location>
        <begin position="254"/>
        <end position="306"/>
    </location>
</feature>
<proteinExistence type="predicted"/>
<keyword evidence="3" id="KW-0106">Calcium</keyword>
<dbReference type="NCBIfam" id="NF040941">
    <property type="entry name" value="GGGWT_bact"/>
    <property type="match status" value="4"/>
</dbReference>
<feature type="chain" id="PRO_5002742695" description="Fibrinogen C-terminal domain-containing protein" evidence="5">
    <location>
        <begin position="36"/>
        <end position="1380"/>
    </location>
</feature>
<dbReference type="RefSeq" id="XP_001746832.1">
    <property type="nucleotide sequence ID" value="XM_001746780.1"/>
</dbReference>
<gene>
    <name evidence="7" type="ORF">MONBRDRAFT_37540</name>
</gene>
<dbReference type="GO" id="GO:0070492">
    <property type="term" value="F:oligosaccharide binding"/>
    <property type="evidence" value="ECO:0000318"/>
    <property type="project" value="GO_Central"/>
</dbReference>
<feature type="signal peptide" evidence="5">
    <location>
        <begin position="1"/>
        <end position="35"/>
    </location>
</feature>
<evidence type="ECO:0000256" key="2">
    <source>
        <dbReference type="ARBA" id="ARBA00022734"/>
    </source>
</evidence>
<dbReference type="Pfam" id="PF00147">
    <property type="entry name" value="Fibrinogen_C"/>
    <property type="match status" value="4"/>
</dbReference>
<dbReference type="PANTHER" id="PTHR16146:SF46">
    <property type="entry name" value="INTELECTIN-1A-RELATED"/>
    <property type="match status" value="1"/>
</dbReference>
<keyword evidence="2" id="KW-0430">Lectin</keyword>
<dbReference type="KEGG" id="mbr:MONBRDRAFT_37540"/>
<protein>
    <recommendedName>
        <fullName evidence="6">Fibrinogen C-terminal domain-containing protein</fullName>
    </recommendedName>
</protein>
<evidence type="ECO:0000256" key="5">
    <source>
        <dbReference type="SAM" id="SignalP"/>
    </source>
</evidence>
<feature type="domain" description="Fibrinogen C-terminal" evidence="6">
    <location>
        <begin position="484"/>
        <end position="536"/>
    </location>
</feature>
<feature type="domain" description="Fibrinogen C-terminal" evidence="6">
    <location>
        <begin position="893"/>
        <end position="945"/>
    </location>
</feature>
<dbReference type="InterPro" id="IPR002181">
    <property type="entry name" value="Fibrinogen_a/b/g_C_dom"/>
</dbReference>
<feature type="domain" description="Fibrinogen C-terminal" evidence="6">
    <location>
        <begin position="1039"/>
        <end position="1091"/>
    </location>
</feature>
<dbReference type="InterPro" id="IPR036056">
    <property type="entry name" value="Fibrinogen-like_C"/>
</dbReference>
<dbReference type="InterPro" id="IPR014716">
    <property type="entry name" value="Fibrinogen_a/b/g_C_1"/>
</dbReference>
<dbReference type="GO" id="GO:0005615">
    <property type="term" value="C:extracellular space"/>
    <property type="evidence" value="ECO:0000318"/>
    <property type="project" value="GO_Central"/>
</dbReference>
<dbReference type="InParanoid" id="A9V2D6"/>
<evidence type="ECO:0000256" key="1">
    <source>
        <dbReference type="ARBA" id="ARBA00022723"/>
    </source>
</evidence>
<keyword evidence="4" id="KW-1015">Disulfide bond</keyword>
<dbReference type="Gene3D" id="3.90.215.10">
    <property type="entry name" value="Gamma Fibrinogen, chain A, domain 1"/>
    <property type="match status" value="4"/>
</dbReference>
<accession>A9V2D6</accession>
<evidence type="ECO:0000313" key="7">
    <source>
        <dbReference type="EMBL" id="EDQ88239.1"/>
    </source>
</evidence>
<dbReference type="STRING" id="81824.A9V2D6"/>
<dbReference type="GO" id="GO:0046872">
    <property type="term" value="F:metal ion binding"/>
    <property type="evidence" value="ECO:0007669"/>
    <property type="project" value="UniProtKB-KW"/>
</dbReference>
<reference evidence="7 8" key="1">
    <citation type="journal article" date="2008" name="Nature">
        <title>The genome of the choanoflagellate Monosiga brevicollis and the origin of metazoans.</title>
        <authorList>
            <consortium name="JGI Sequencing"/>
            <person name="King N."/>
            <person name="Westbrook M.J."/>
            <person name="Young S.L."/>
            <person name="Kuo A."/>
            <person name="Abedin M."/>
            <person name="Chapman J."/>
            <person name="Fairclough S."/>
            <person name="Hellsten U."/>
            <person name="Isogai Y."/>
            <person name="Letunic I."/>
            <person name="Marr M."/>
            <person name="Pincus D."/>
            <person name="Putnam N."/>
            <person name="Rokas A."/>
            <person name="Wright K.J."/>
            <person name="Zuzow R."/>
            <person name="Dirks W."/>
            <person name="Good M."/>
            <person name="Goodstein D."/>
            <person name="Lemons D."/>
            <person name="Li W."/>
            <person name="Lyons J.B."/>
            <person name="Morris A."/>
            <person name="Nichols S."/>
            <person name="Richter D.J."/>
            <person name="Salamov A."/>
            <person name="Bork P."/>
            <person name="Lim W.A."/>
            <person name="Manning G."/>
            <person name="Miller W.T."/>
            <person name="McGinnis W."/>
            <person name="Shapiro H."/>
            <person name="Tjian R."/>
            <person name="Grigoriev I.V."/>
            <person name="Rokhsar D."/>
        </authorList>
    </citation>
    <scope>NUCLEOTIDE SEQUENCE [LARGE SCALE GENOMIC DNA]</scope>
    <source>
        <strain evidence="8">MX1 / ATCC 50154</strain>
    </source>
</reference>